<sequence length="140" mass="14696">MNIGVIDGMGGGLGSQIIESLKKEIDDSVKIIALGVNSGATMNMIRAGAHKGATGENAIKVSVGDLDIITGPLGIIIPNSMMGEITPGVAEAVASCRGKKFLLCINQPHVELIDVENKPVSVLIKELVQRIKDYIKSKTC</sequence>
<evidence type="ECO:0000313" key="2">
    <source>
        <dbReference type="Proteomes" id="UP000662904"/>
    </source>
</evidence>
<evidence type="ECO:0008006" key="3">
    <source>
        <dbReference type="Google" id="ProtNLM"/>
    </source>
</evidence>
<evidence type="ECO:0000313" key="1">
    <source>
        <dbReference type="EMBL" id="QSQ09423.1"/>
    </source>
</evidence>
<dbReference type="KEGG" id="kme:H0A61_01786"/>
<dbReference type="AlphaFoldDB" id="A0A8A0RME7"/>
<reference evidence="1" key="1">
    <citation type="submission" date="2020-07" db="EMBL/GenBank/DDBJ databases">
        <title>Koleobacter methoxysyntrophicus gen. nov., sp. nov., a novel anaerobic bacterium isolated from deep subsurface oil field and proposal of Koleobacterales ord. nov. in the phylum Firmicutes.</title>
        <authorList>
            <person name="Sakamoto S."/>
            <person name="Tamaki H."/>
        </authorList>
    </citation>
    <scope>NUCLEOTIDE SEQUENCE</scope>
    <source>
        <strain evidence="1">NRmbB1</strain>
    </source>
</reference>
<protein>
    <recommendedName>
        <fullName evidence="3">DUF3842 family protein</fullName>
    </recommendedName>
</protein>
<dbReference type="RefSeq" id="WP_206706780.1">
    <property type="nucleotide sequence ID" value="NZ_CP059066.1"/>
</dbReference>
<name>A0A8A0RME7_9FIRM</name>
<proteinExistence type="predicted"/>
<dbReference type="EMBL" id="CP059066">
    <property type="protein sequence ID" value="QSQ09423.1"/>
    <property type="molecule type" value="Genomic_DNA"/>
</dbReference>
<dbReference type="Pfam" id="PF12953">
    <property type="entry name" value="DUF3842"/>
    <property type="match status" value="1"/>
</dbReference>
<accession>A0A8A0RME7</accession>
<dbReference type="InterPro" id="IPR024208">
    <property type="entry name" value="DUF3842"/>
</dbReference>
<dbReference type="Proteomes" id="UP000662904">
    <property type="component" value="Chromosome"/>
</dbReference>
<organism evidence="1 2">
    <name type="scientific">Koleobacter methoxysyntrophicus</name>
    <dbReference type="NCBI Taxonomy" id="2751313"/>
    <lineage>
        <taxon>Bacteria</taxon>
        <taxon>Bacillati</taxon>
        <taxon>Bacillota</taxon>
        <taxon>Clostridia</taxon>
        <taxon>Koleobacterales</taxon>
        <taxon>Koleobacteraceae</taxon>
        <taxon>Koleobacter</taxon>
    </lineage>
</organism>
<gene>
    <name evidence="1" type="ORF">H0A61_01786</name>
</gene>
<keyword evidence="2" id="KW-1185">Reference proteome</keyword>